<keyword evidence="10" id="KW-1185">Reference proteome</keyword>
<dbReference type="GO" id="GO:0006606">
    <property type="term" value="P:protein import into nucleus"/>
    <property type="evidence" value="ECO:0007669"/>
    <property type="project" value="TreeGrafter"/>
</dbReference>
<dbReference type="InterPro" id="IPR013713">
    <property type="entry name" value="XPO2_central"/>
</dbReference>
<keyword evidence="6" id="KW-0653">Protein transport</keyword>
<name>A0AAV5RJD5_STABA</name>
<dbReference type="InterPro" id="IPR001494">
    <property type="entry name" value="Importin-beta_N"/>
</dbReference>
<dbReference type="GO" id="GO:0005829">
    <property type="term" value="C:cytosol"/>
    <property type="evidence" value="ECO:0007669"/>
    <property type="project" value="TreeGrafter"/>
</dbReference>
<evidence type="ECO:0000256" key="4">
    <source>
        <dbReference type="ARBA" id="ARBA00022448"/>
    </source>
</evidence>
<keyword evidence="4" id="KW-0813">Transport</keyword>
<feature type="domain" description="Importin N-terminal" evidence="8">
    <location>
        <begin position="23"/>
        <end position="96"/>
    </location>
</feature>
<evidence type="ECO:0000256" key="7">
    <source>
        <dbReference type="ARBA" id="ARBA00023242"/>
    </source>
</evidence>
<dbReference type="PANTHER" id="PTHR10997">
    <property type="entry name" value="IMPORTIN-7, 8, 11"/>
    <property type="match status" value="1"/>
</dbReference>
<dbReference type="SMART" id="SM00913">
    <property type="entry name" value="IBN_N"/>
    <property type="match status" value="1"/>
</dbReference>
<reference evidence="9 10" key="1">
    <citation type="journal article" date="2023" name="Elife">
        <title>Identification of key yeast species and microbe-microbe interactions impacting larval growth of Drosophila in the wild.</title>
        <authorList>
            <person name="Mure A."/>
            <person name="Sugiura Y."/>
            <person name="Maeda R."/>
            <person name="Honda K."/>
            <person name="Sakurai N."/>
            <person name="Takahashi Y."/>
            <person name="Watada M."/>
            <person name="Katoh T."/>
            <person name="Gotoh A."/>
            <person name="Gotoh Y."/>
            <person name="Taniguchi I."/>
            <person name="Nakamura K."/>
            <person name="Hayashi T."/>
            <person name="Katayama T."/>
            <person name="Uemura T."/>
            <person name="Hattori Y."/>
        </authorList>
    </citation>
    <scope>NUCLEOTIDE SEQUENCE [LARGE SCALE GENOMIC DNA]</scope>
    <source>
        <strain evidence="9 10">SB-73</strain>
    </source>
</reference>
<dbReference type="SUPFAM" id="SSF48371">
    <property type="entry name" value="ARM repeat"/>
    <property type="match status" value="1"/>
</dbReference>
<dbReference type="EMBL" id="BTGC01000003">
    <property type="protein sequence ID" value="GMM50833.1"/>
    <property type="molecule type" value="Genomic_DNA"/>
</dbReference>
<keyword evidence="7" id="KW-0539">Nucleus</keyword>
<dbReference type="AlphaFoldDB" id="A0AAV5RJD5"/>
<evidence type="ECO:0000313" key="9">
    <source>
        <dbReference type="EMBL" id="GMM50833.1"/>
    </source>
</evidence>
<protein>
    <submittedName>
        <fullName evidence="9">Importin-alpha export receptor</fullName>
    </submittedName>
</protein>
<evidence type="ECO:0000256" key="3">
    <source>
        <dbReference type="ARBA" id="ARBA00008669"/>
    </source>
</evidence>
<dbReference type="InterPro" id="IPR011989">
    <property type="entry name" value="ARM-like"/>
</dbReference>
<dbReference type="Pfam" id="PF03378">
    <property type="entry name" value="CAS_CSE1"/>
    <property type="match status" value="1"/>
</dbReference>
<dbReference type="InterPro" id="IPR005043">
    <property type="entry name" value="XPO2_C"/>
</dbReference>
<dbReference type="GO" id="GO:0005635">
    <property type="term" value="C:nuclear envelope"/>
    <property type="evidence" value="ECO:0007669"/>
    <property type="project" value="TreeGrafter"/>
</dbReference>
<evidence type="ECO:0000313" key="10">
    <source>
        <dbReference type="Proteomes" id="UP001362899"/>
    </source>
</evidence>
<dbReference type="GO" id="GO:0031267">
    <property type="term" value="F:small GTPase binding"/>
    <property type="evidence" value="ECO:0007669"/>
    <property type="project" value="InterPro"/>
</dbReference>
<dbReference type="Proteomes" id="UP001362899">
    <property type="component" value="Unassembled WGS sequence"/>
</dbReference>
<organism evidence="9 10">
    <name type="scientific">Starmerella bacillaris</name>
    <name type="common">Yeast</name>
    <name type="synonym">Candida zemplinina</name>
    <dbReference type="NCBI Taxonomy" id="1247836"/>
    <lineage>
        <taxon>Eukaryota</taxon>
        <taxon>Fungi</taxon>
        <taxon>Dikarya</taxon>
        <taxon>Ascomycota</taxon>
        <taxon>Saccharomycotina</taxon>
        <taxon>Dipodascomycetes</taxon>
        <taxon>Dipodascales</taxon>
        <taxon>Trichomonascaceae</taxon>
        <taxon>Starmerella</taxon>
    </lineage>
</organism>
<accession>A0AAV5RJD5</accession>
<keyword evidence="9" id="KW-0675">Receptor</keyword>
<dbReference type="PROSITE" id="PS50166">
    <property type="entry name" value="IMPORTIN_B_NT"/>
    <property type="match status" value="1"/>
</dbReference>
<dbReference type="GO" id="GO:0005049">
    <property type="term" value="F:nuclear export signal receptor activity"/>
    <property type="evidence" value="ECO:0007669"/>
    <property type="project" value="TreeGrafter"/>
</dbReference>
<evidence type="ECO:0000256" key="2">
    <source>
        <dbReference type="ARBA" id="ARBA00004496"/>
    </source>
</evidence>
<dbReference type="GO" id="GO:0006611">
    <property type="term" value="P:protein export from nucleus"/>
    <property type="evidence" value="ECO:0007669"/>
    <property type="project" value="TreeGrafter"/>
</dbReference>
<comment type="similarity">
    <text evidence="3">Belongs to the XPO2/CSE1 family.</text>
</comment>
<dbReference type="InterPro" id="IPR016024">
    <property type="entry name" value="ARM-type_fold"/>
</dbReference>
<keyword evidence="5" id="KW-0963">Cytoplasm</keyword>
<evidence type="ECO:0000256" key="5">
    <source>
        <dbReference type="ARBA" id="ARBA00022490"/>
    </source>
</evidence>
<gene>
    <name evidence="9" type="ORF">DASB73_017910</name>
</gene>
<dbReference type="Pfam" id="PF03810">
    <property type="entry name" value="IBN_N"/>
    <property type="match status" value="1"/>
</dbReference>
<proteinExistence type="inferred from homology"/>
<comment type="subcellular location">
    <subcellularLocation>
        <location evidence="2">Cytoplasm</location>
    </subcellularLocation>
    <subcellularLocation>
        <location evidence="1">Nucleus</location>
    </subcellularLocation>
</comment>
<evidence type="ECO:0000256" key="6">
    <source>
        <dbReference type="ARBA" id="ARBA00022927"/>
    </source>
</evidence>
<evidence type="ECO:0000259" key="8">
    <source>
        <dbReference type="PROSITE" id="PS50166"/>
    </source>
</evidence>
<dbReference type="PANTHER" id="PTHR10997:SF8">
    <property type="entry name" value="EXPORTIN-2"/>
    <property type="match status" value="1"/>
</dbReference>
<dbReference type="Gene3D" id="1.25.10.10">
    <property type="entry name" value="Leucine-rich Repeat Variant"/>
    <property type="match status" value="1"/>
</dbReference>
<evidence type="ECO:0000256" key="1">
    <source>
        <dbReference type="ARBA" id="ARBA00004123"/>
    </source>
</evidence>
<sequence>MASQESVAELLARSLDYREAKNAELSLKQLDQVPNFPLVLLQVVANTSIPLDTRLAGSLFFKNLIKRKWTDADGNYMLAEQDVVAIKSNILDLMISSPPQPRKQLGEAISVIANSDFPDKWPDLVPNLVLKLDMAQPDSNNTVLSVAHTIFERWRHLSRSDALFLEIKLVLEQFAPSYLTLMIEADSQIKTSKSIKWVETMDLLVKIFYDLNCQDLPEFFEDHMDEFMNLLLHYMSVGITFDNEDDDDETAGPLELLKTDICEALTLYTQRYEEEFAKYMPKFVEASWSLLMNTGLQPKNDLIINRCLSFLTAVAKFERNIHMFNSEQTLIQIIEGIIIPNIELRESDLELFEDEPLEFVRKDLEGSHSDTRRQAATEFLRELAGKLEGEVTRLVMRYVNQFLQMYAQQPDQAWIKKSTAVSLFRAIAAKGQITSAGVSTTNLLVDIVDFFNKNMAPELTSSANIPVMKVDAIKFILSFRNQLSKPQLSSAIPMLAGLLNKNQHEAVYTYSSITLERILALKDPVTKKPMFGEQDIQTQVREMSLYTLQVVASGSTKPEELASNEFLMRFLMRILVMGGNGTKHVAHILVPQLVQIIQAVSRNPSNPRFNHYLFECLGACLKHYHKYESVEGTVVQPLFSILGDDVTEFVPYVLQILTLILVLQPTEVGLPDSYQMLLKPILSPQLWEARGNVPALVGLLDVIIQRGPSLVLEMQLLVPLLGVFQSLLASRVREKYAFELLESILLNFPLQSLAQYLGQIAKLLLVKLNNGSNMPEQYMILISRFVFFVAASTEPLGPDFIIQLFDSTEANAFGSLFSSVVLPKSLQIHGSYYRKIAAIGLTRLLCGTTQFTSGNYSALWQDGISKLVGLLTREIADPAQEETVADIDISELSFGSSFSPLMTTKIKKPDPVAYIEISADQYFVKEFKKLAQQPNIQEKLNSAFNPIERQYLLTALNS</sequence>
<dbReference type="Pfam" id="PF08506">
    <property type="entry name" value="Cse1"/>
    <property type="match status" value="1"/>
</dbReference>
<comment type="caution">
    <text evidence="9">The sequence shown here is derived from an EMBL/GenBank/DDBJ whole genome shotgun (WGS) entry which is preliminary data.</text>
</comment>